<evidence type="ECO:0000313" key="9">
    <source>
        <dbReference type="EMBL" id="KRN89357.1"/>
    </source>
</evidence>
<evidence type="ECO:0000313" key="10">
    <source>
        <dbReference type="Proteomes" id="UP000051500"/>
    </source>
</evidence>
<protein>
    <recommendedName>
        <fullName evidence="7">Gamma-glutamyl phosphate reductase</fullName>
        <shortName evidence="7">GPR</shortName>
        <ecNumber evidence="7">1.2.1.41</ecNumber>
    </recommendedName>
    <alternativeName>
        <fullName evidence="7">Glutamate-5-semialdehyde dehydrogenase</fullName>
    </alternativeName>
    <alternativeName>
        <fullName evidence="7">Glutamyl-gamma-semialdehyde dehydrogenase</fullName>
        <shortName evidence="7">GSA dehydrogenase</shortName>
    </alternativeName>
</protein>
<dbReference type="PIRSF" id="PIRSF000151">
    <property type="entry name" value="GPR"/>
    <property type="match status" value="1"/>
</dbReference>
<keyword evidence="10" id="KW-1185">Reference proteome</keyword>
<dbReference type="Gene3D" id="3.40.309.10">
    <property type="entry name" value="Aldehyde Dehydrogenase, Chain A, domain 2"/>
    <property type="match status" value="1"/>
</dbReference>
<dbReference type="GO" id="GO:0055129">
    <property type="term" value="P:L-proline biosynthetic process"/>
    <property type="evidence" value="ECO:0007669"/>
    <property type="project" value="UniProtKB-UniRule"/>
</dbReference>
<dbReference type="InterPro" id="IPR016161">
    <property type="entry name" value="Ald_DH/histidinol_DH"/>
</dbReference>
<dbReference type="eggNOG" id="COG0014">
    <property type="taxonomic scope" value="Bacteria"/>
</dbReference>
<evidence type="ECO:0000256" key="5">
    <source>
        <dbReference type="ARBA" id="ARBA00023002"/>
    </source>
</evidence>
<dbReference type="InterPro" id="IPR016162">
    <property type="entry name" value="Ald_DH_N"/>
</dbReference>
<feature type="domain" description="Aldehyde dehydrogenase" evidence="8">
    <location>
        <begin position="315"/>
        <end position="377"/>
    </location>
</feature>
<dbReference type="NCBIfam" id="NF001221">
    <property type="entry name" value="PRK00197.1"/>
    <property type="match status" value="1"/>
</dbReference>
<dbReference type="PANTHER" id="PTHR11063:SF8">
    <property type="entry name" value="DELTA-1-PYRROLINE-5-CARBOXYLATE SYNTHASE"/>
    <property type="match status" value="1"/>
</dbReference>
<dbReference type="EC" id="1.2.1.41" evidence="7"/>
<dbReference type="STRING" id="1122146.IV53_GL000074"/>
<dbReference type="InterPro" id="IPR012134">
    <property type="entry name" value="Glu-5-SA_DH"/>
</dbReference>
<dbReference type="CDD" id="cd07079">
    <property type="entry name" value="ALDH_F18-19_ProA-GPR"/>
    <property type="match status" value="1"/>
</dbReference>
<comment type="catalytic activity">
    <reaction evidence="6 7">
        <text>L-glutamate 5-semialdehyde + phosphate + NADP(+) = L-glutamyl 5-phosphate + NADPH + H(+)</text>
        <dbReference type="Rhea" id="RHEA:19541"/>
        <dbReference type="ChEBI" id="CHEBI:15378"/>
        <dbReference type="ChEBI" id="CHEBI:43474"/>
        <dbReference type="ChEBI" id="CHEBI:57783"/>
        <dbReference type="ChEBI" id="CHEBI:58066"/>
        <dbReference type="ChEBI" id="CHEBI:58274"/>
        <dbReference type="ChEBI" id="CHEBI:58349"/>
        <dbReference type="EC" id="1.2.1.41"/>
    </reaction>
</comment>
<evidence type="ECO:0000256" key="2">
    <source>
        <dbReference type="ARBA" id="ARBA00022605"/>
    </source>
</evidence>
<dbReference type="InterPro" id="IPR015590">
    <property type="entry name" value="Aldehyde_DH_dom"/>
</dbReference>
<keyword evidence="2 7" id="KW-0028">Amino-acid biosynthesis</keyword>
<dbReference type="RefSeq" id="WP_027106438.1">
    <property type="nucleotide sequence ID" value="NZ_AUHP01000012.1"/>
</dbReference>
<dbReference type="HAMAP" id="MF_00412">
    <property type="entry name" value="ProA"/>
    <property type="match status" value="1"/>
</dbReference>
<dbReference type="Pfam" id="PF00171">
    <property type="entry name" value="Aldedh"/>
    <property type="match status" value="2"/>
</dbReference>
<evidence type="ECO:0000256" key="7">
    <source>
        <dbReference type="HAMAP-Rule" id="MF_00412"/>
    </source>
</evidence>
<dbReference type="EMBL" id="JQBZ01000016">
    <property type="protein sequence ID" value="KRN89357.1"/>
    <property type="molecule type" value="Genomic_DNA"/>
</dbReference>
<dbReference type="InterPro" id="IPR016163">
    <property type="entry name" value="Ald_DH_C"/>
</dbReference>
<dbReference type="GO" id="GO:0005737">
    <property type="term" value="C:cytoplasm"/>
    <property type="evidence" value="ECO:0007669"/>
    <property type="project" value="UniProtKB-SubCell"/>
</dbReference>
<dbReference type="PROSITE" id="PS01223">
    <property type="entry name" value="PROA"/>
    <property type="match status" value="1"/>
</dbReference>
<keyword evidence="4 7" id="KW-0521">NADP</keyword>
<comment type="subcellular location">
    <subcellularLocation>
        <location evidence="7">Cytoplasm</location>
    </subcellularLocation>
</comment>
<organism evidence="9 10">
    <name type="scientific">Ligilactobacillus ceti DSM 22408</name>
    <dbReference type="NCBI Taxonomy" id="1122146"/>
    <lineage>
        <taxon>Bacteria</taxon>
        <taxon>Bacillati</taxon>
        <taxon>Bacillota</taxon>
        <taxon>Bacilli</taxon>
        <taxon>Lactobacillales</taxon>
        <taxon>Lactobacillaceae</taxon>
        <taxon>Ligilactobacillus</taxon>
    </lineage>
</organism>
<accession>A0A0R2KT07</accession>
<comment type="pathway">
    <text evidence="1 7">Amino-acid biosynthesis; L-proline biosynthesis; L-glutamate 5-semialdehyde from L-glutamate: step 2/2.</text>
</comment>
<dbReference type="InterPro" id="IPR000965">
    <property type="entry name" value="GPR_dom"/>
</dbReference>
<dbReference type="GO" id="GO:0004350">
    <property type="term" value="F:glutamate-5-semialdehyde dehydrogenase activity"/>
    <property type="evidence" value="ECO:0007669"/>
    <property type="project" value="UniProtKB-UniRule"/>
</dbReference>
<dbReference type="Proteomes" id="UP000051500">
    <property type="component" value="Unassembled WGS sequence"/>
</dbReference>
<sequence length="415" mass="45687">MKTDLELMGQKSQVAAQEIAQLSTDQKNKILNLMAQKLIEESHRIVAANQIDLAQAQDMPAKFIDRLLIDESRILGMAHGLQQVAQLADPIGDVERAWVNHVGLKITQQRVPLGVIGLIYEARPNVTVDASALCFKAGNTVILRGGKEALQTNLVLAEVLRNVLKESGINPDAIQIISETSHELANEFMRLSDYLSVLIPRGSKKLIQAVVKNATVPVIETGAGNCHVYIDESADEKMAVKIVENAKCQRPSVCNSAEKLIINEKIATQLLPKIAEELASSHVLLRGDQKVQAILGGKVQPATAEDWETEYNDYILAIKVVSDIDEAIQHINRYSTHHSEAIITNDYQNSQKFLNQIDSACVYVNASTRFTDGFEFGFGAEIGISTQKMHARGPMGLRELTTTKYLIQGSGQIRE</sequence>
<comment type="function">
    <text evidence="7">Catalyzes the NADPH-dependent reduction of L-glutamate 5-phosphate into L-glutamate 5-semialdehyde and phosphate. The product spontaneously undergoes cyclization to form 1-pyrroline-5-carboxylate.</text>
</comment>
<evidence type="ECO:0000259" key="8">
    <source>
        <dbReference type="Pfam" id="PF00171"/>
    </source>
</evidence>
<reference evidence="9 10" key="1">
    <citation type="journal article" date="2015" name="Genome Announc.">
        <title>Expanding the biotechnology potential of lactobacilli through comparative genomics of 213 strains and associated genera.</title>
        <authorList>
            <person name="Sun Z."/>
            <person name="Harris H.M."/>
            <person name="McCann A."/>
            <person name="Guo C."/>
            <person name="Argimon S."/>
            <person name="Zhang W."/>
            <person name="Yang X."/>
            <person name="Jeffery I.B."/>
            <person name="Cooney J.C."/>
            <person name="Kagawa T.F."/>
            <person name="Liu W."/>
            <person name="Song Y."/>
            <person name="Salvetti E."/>
            <person name="Wrobel A."/>
            <person name="Rasinkangas P."/>
            <person name="Parkhill J."/>
            <person name="Rea M.C."/>
            <person name="O'Sullivan O."/>
            <person name="Ritari J."/>
            <person name="Douillard F.P."/>
            <person name="Paul Ross R."/>
            <person name="Yang R."/>
            <person name="Briner A.E."/>
            <person name="Felis G.E."/>
            <person name="de Vos W.M."/>
            <person name="Barrangou R."/>
            <person name="Klaenhammer T.R."/>
            <person name="Caufield P.W."/>
            <person name="Cui Y."/>
            <person name="Zhang H."/>
            <person name="O'Toole P.W."/>
        </authorList>
    </citation>
    <scope>NUCLEOTIDE SEQUENCE [LARGE SCALE GENOMIC DNA]</scope>
    <source>
        <strain evidence="9 10">DSM 22408</strain>
    </source>
</reference>
<dbReference type="InterPro" id="IPR020593">
    <property type="entry name" value="G-glutamylP_reductase_CS"/>
</dbReference>
<dbReference type="PATRIC" id="fig|1122146.4.peg.76"/>
<feature type="domain" description="Aldehyde dehydrogenase" evidence="8">
    <location>
        <begin position="4"/>
        <end position="283"/>
    </location>
</feature>
<dbReference type="FunFam" id="3.40.309.10:FF:000006">
    <property type="entry name" value="Gamma-glutamyl phosphate reductase"/>
    <property type="match status" value="1"/>
</dbReference>
<evidence type="ECO:0000256" key="3">
    <source>
        <dbReference type="ARBA" id="ARBA00022650"/>
    </source>
</evidence>
<comment type="similarity">
    <text evidence="7">Belongs to the gamma-glutamyl phosphate reductase family.</text>
</comment>
<dbReference type="PANTHER" id="PTHR11063">
    <property type="entry name" value="GLUTAMATE SEMIALDEHYDE DEHYDROGENASE"/>
    <property type="match status" value="1"/>
</dbReference>
<keyword evidence="5 7" id="KW-0560">Oxidoreductase</keyword>
<evidence type="ECO:0000256" key="6">
    <source>
        <dbReference type="ARBA" id="ARBA00049024"/>
    </source>
</evidence>
<dbReference type="NCBIfam" id="TIGR00407">
    <property type="entry name" value="proA"/>
    <property type="match status" value="1"/>
</dbReference>
<keyword evidence="3 7" id="KW-0641">Proline biosynthesis</keyword>
<gene>
    <name evidence="7" type="primary">proA</name>
    <name evidence="9" type="ORF">IV53_GL000074</name>
</gene>
<name>A0A0R2KT07_9LACO</name>
<dbReference type="Gene3D" id="3.40.605.10">
    <property type="entry name" value="Aldehyde Dehydrogenase, Chain A, domain 1"/>
    <property type="match status" value="1"/>
</dbReference>
<keyword evidence="7" id="KW-0963">Cytoplasm</keyword>
<dbReference type="OrthoDB" id="9809970at2"/>
<dbReference type="GO" id="GO:0050661">
    <property type="term" value="F:NADP binding"/>
    <property type="evidence" value="ECO:0007669"/>
    <property type="project" value="InterPro"/>
</dbReference>
<evidence type="ECO:0000256" key="1">
    <source>
        <dbReference type="ARBA" id="ARBA00004985"/>
    </source>
</evidence>
<dbReference type="SUPFAM" id="SSF53720">
    <property type="entry name" value="ALDH-like"/>
    <property type="match status" value="1"/>
</dbReference>
<dbReference type="AlphaFoldDB" id="A0A0R2KT07"/>
<dbReference type="UniPathway" id="UPA00098">
    <property type="reaction ID" value="UER00360"/>
</dbReference>
<comment type="caution">
    <text evidence="9">The sequence shown here is derived from an EMBL/GenBank/DDBJ whole genome shotgun (WGS) entry which is preliminary data.</text>
</comment>
<evidence type="ECO:0000256" key="4">
    <source>
        <dbReference type="ARBA" id="ARBA00022857"/>
    </source>
</evidence>
<proteinExistence type="inferred from homology"/>